<gene>
    <name evidence="4" type="ORF">HZA66_15210</name>
</gene>
<evidence type="ECO:0000313" key="4">
    <source>
        <dbReference type="EMBL" id="MBI5130789.1"/>
    </source>
</evidence>
<dbReference type="SMART" id="SM00966">
    <property type="entry name" value="SpoVT_AbrB"/>
    <property type="match status" value="1"/>
</dbReference>
<organism evidence="4 5">
    <name type="scientific">Rhodopseudomonas palustris</name>
    <dbReference type="NCBI Taxonomy" id="1076"/>
    <lineage>
        <taxon>Bacteria</taxon>
        <taxon>Pseudomonadati</taxon>
        <taxon>Pseudomonadota</taxon>
        <taxon>Alphaproteobacteria</taxon>
        <taxon>Hyphomicrobiales</taxon>
        <taxon>Nitrobacteraceae</taxon>
        <taxon>Rhodopseudomonas</taxon>
    </lineage>
</organism>
<dbReference type="NCBIfam" id="TIGR01439">
    <property type="entry name" value="lp_hng_hel_AbrB"/>
    <property type="match status" value="1"/>
</dbReference>
<evidence type="ECO:0000313" key="5">
    <source>
        <dbReference type="Proteomes" id="UP000782519"/>
    </source>
</evidence>
<dbReference type="SUPFAM" id="SSF89447">
    <property type="entry name" value="AbrB/MazE/MraZ-like"/>
    <property type="match status" value="1"/>
</dbReference>
<sequence length="77" mass="8091">MASRVTSDGQVTIPPDVLEALGVAPGEEIDFKRAADGAVVLEKAARSDPNRPWDKARGSADAGMSGEELIQLLRDGD</sequence>
<accession>A0A933VVC3</accession>
<dbReference type="InterPro" id="IPR007159">
    <property type="entry name" value="SpoVT-AbrB_dom"/>
</dbReference>
<feature type="compositionally biased region" description="Basic and acidic residues" evidence="2">
    <location>
        <begin position="45"/>
        <end position="58"/>
    </location>
</feature>
<feature type="domain" description="SpoVT-AbrB" evidence="3">
    <location>
        <begin position="1"/>
        <end position="46"/>
    </location>
</feature>
<reference evidence="4" key="1">
    <citation type="submission" date="2020-07" db="EMBL/GenBank/DDBJ databases">
        <title>Huge and variable diversity of episymbiotic CPR bacteria and DPANN archaea in groundwater ecosystems.</title>
        <authorList>
            <person name="He C.Y."/>
            <person name="Keren R."/>
            <person name="Whittaker M."/>
            <person name="Farag I.F."/>
            <person name="Doudna J."/>
            <person name="Cate J.H.D."/>
            <person name="Banfield J.F."/>
        </authorList>
    </citation>
    <scope>NUCLEOTIDE SEQUENCE</scope>
    <source>
        <strain evidence="4">NC_groundwater_1818_Pr3_B-0.1um_66_35</strain>
    </source>
</reference>
<dbReference type="Gene3D" id="2.10.260.10">
    <property type="match status" value="1"/>
</dbReference>
<comment type="caution">
    <text evidence="4">The sequence shown here is derived from an EMBL/GenBank/DDBJ whole genome shotgun (WGS) entry which is preliminary data.</text>
</comment>
<dbReference type="GO" id="GO:0003677">
    <property type="term" value="F:DNA binding"/>
    <property type="evidence" value="ECO:0007669"/>
    <property type="project" value="UniProtKB-UniRule"/>
</dbReference>
<keyword evidence="1 4" id="KW-0238">DNA-binding</keyword>
<dbReference type="Pfam" id="PF04014">
    <property type="entry name" value="MazE_antitoxin"/>
    <property type="match status" value="1"/>
</dbReference>
<dbReference type="AlphaFoldDB" id="A0A933VVC3"/>
<dbReference type="EMBL" id="JACRJB010000043">
    <property type="protein sequence ID" value="MBI5130789.1"/>
    <property type="molecule type" value="Genomic_DNA"/>
</dbReference>
<dbReference type="InterPro" id="IPR037914">
    <property type="entry name" value="SpoVT-AbrB_sf"/>
</dbReference>
<dbReference type="PROSITE" id="PS51740">
    <property type="entry name" value="SPOVT_ABRB"/>
    <property type="match status" value="1"/>
</dbReference>
<name>A0A933VVC3_RHOPL</name>
<evidence type="ECO:0000256" key="2">
    <source>
        <dbReference type="SAM" id="MobiDB-lite"/>
    </source>
</evidence>
<evidence type="ECO:0000256" key="1">
    <source>
        <dbReference type="PROSITE-ProRule" id="PRU01076"/>
    </source>
</evidence>
<protein>
    <submittedName>
        <fullName evidence="4">AbrB/MazE/SpoVT family DNA-binding domain-containing protein</fullName>
    </submittedName>
</protein>
<dbReference type="Proteomes" id="UP000782519">
    <property type="component" value="Unassembled WGS sequence"/>
</dbReference>
<feature type="region of interest" description="Disordered" evidence="2">
    <location>
        <begin position="45"/>
        <end position="68"/>
    </location>
</feature>
<evidence type="ECO:0000259" key="3">
    <source>
        <dbReference type="PROSITE" id="PS51740"/>
    </source>
</evidence>
<proteinExistence type="predicted"/>